<name>A0A383A1T1_9ZZZZ</name>
<proteinExistence type="predicted"/>
<evidence type="ECO:0000313" key="1">
    <source>
        <dbReference type="EMBL" id="SVE01807.1"/>
    </source>
</evidence>
<organism evidence="1">
    <name type="scientific">marine metagenome</name>
    <dbReference type="NCBI Taxonomy" id="408172"/>
    <lineage>
        <taxon>unclassified sequences</taxon>
        <taxon>metagenomes</taxon>
        <taxon>ecological metagenomes</taxon>
    </lineage>
</organism>
<gene>
    <name evidence="1" type="ORF">METZ01_LOCUS454661</name>
</gene>
<reference evidence="1" key="1">
    <citation type="submission" date="2018-05" db="EMBL/GenBank/DDBJ databases">
        <authorList>
            <person name="Lanie J.A."/>
            <person name="Ng W.-L."/>
            <person name="Kazmierczak K.M."/>
            <person name="Andrzejewski T.M."/>
            <person name="Davidsen T.M."/>
            <person name="Wayne K.J."/>
            <person name="Tettelin H."/>
            <person name="Glass J.I."/>
            <person name="Rusch D."/>
            <person name="Podicherti R."/>
            <person name="Tsui H.-C.T."/>
            <person name="Winkler M.E."/>
        </authorList>
    </citation>
    <scope>NUCLEOTIDE SEQUENCE</scope>
</reference>
<accession>A0A383A1T1</accession>
<dbReference type="AlphaFoldDB" id="A0A383A1T1"/>
<dbReference type="EMBL" id="UINC01188539">
    <property type="protein sequence ID" value="SVE01807.1"/>
    <property type="molecule type" value="Genomic_DNA"/>
</dbReference>
<feature type="non-terminal residue" evidence="1">
    <location>
        <position position="1"/>
    </location>
</feature>
<sequence length="37" mass="4313">ASKKNPVERRNKQLSPVIYYLARLVGFEPTIYGLEVY</sequence>
<protein>
    <submittedName>
        <fullName evidence="1">Uncharacterized protein</fullName>
    </submittedName>
</protein>